<comment type="subcellular location">
    <subcellularLocation>
        <location evidence="1">Cytoplasm</location>
        <location evidence="1">Cytoskeleton</location>
        <location evidence="1">Flagellum axoneme</location>
    </subcellularLocation>
</comment>
<protein>
    <submittedName>
        <fullName evidence="10">Uncharacterized protein</fullName>
    </submittedName>
</protein>
<sequence>MPCVVFQGLPSKLLFGHADPPSSRHPVTLYEESYRADARPANRSARRLGESERPICDLATGGSGPPRSAKRPRADEQPSTPTTAYGSAYQRHPAGDYCQNRFARAPRALSSHLHAANHIHRDLDLRRRSLLQVPDCWSPPPRSGLLLPHLAPLLY</sequence>
<dbReference type="Proteomes" id="UP000314294">
    <property type="component" value="Unassembled WGS sequence"/>
</dbReference>
<keyword evidence="3" id="KW-0282">Flagellum</keyword>
<organism evidence="10 11">
    <name type="scientific">Liparis tanakae</name>
    <name type="common">Tanaka's snailfish</name>
    <dbReference type="NCBI Taxonomy" id="230148"/>
    <lineage>
        <taxon>Eukaryota</taxon>
        <taxon>Metazoa</taxon>
        <taxon>Chordata</taxon>
        <taxon>Craniata</taxon>
        <taxon>Vertebrata</taxon>
        <taxon>Euteleostomi</taxon>
        <taxon>Actinopterygii</taxon>
        <taxon>Neopterygii</taxon>
        <taxon>Teleostei</taxon>
        <taxon>Neoteleostei</taxon>
        <taxon>Acanthomorphata</taxon>
        <taxon>Eupercaria</taxon>
        <taxon>Perciformes</taxon>
        <taxon>Cottioidei</taxon>
        <taxon>Cottales</taxon>
        <taxon>Liparidae</taxon>
        <taxon>Liparis</taxon>
    </lineage>
</organism>
<comment type="function">
    <text evidence="7">Microtubule inner protein (MIP) part of the dynein-decorated doublet microtubules (DMTs) in cilia axoneme, which is required for motile cilia beating.</text>
</comment>
<evidence type="ECO:0000256" key="2">
    <source>
        <dbReference type="ARBA" id="ARBA00022490"/>
    </source>
</evidence>
<evidence type="ECO:0000256" key="7">
    <source>
        <dbReference type="ARBA" id="ARBA00035003"/>
    </source>
</evidence>
<dbReference type="PANTHER" id="PTHR31180">
    <property type="entry name" value="CILIA- AND FLAGELLA-ASSOCIATED PROTEIN 107-RELATED"/>
    <property type="match status" value="1"/>
</dbReference>
<reference evidence="10 11" key="1">
    <citation type="submission" date="2019-03" db="EMBL/GenBank/DDBJ databases">
        <title>First draft genome of Liparis tanakae, snailfish: a comprehensive survey of snailfish specific genes.</title>
        <authorList>
            <person name="Kim W."/>
            <person name="Song I."/>
            <person name="Jeong J.-H."/>
            <person name="Kim D."/>
            <person name="Kim S."/>
            <person name="Ryu S."/>
            <person name="Song J.Y."/>
            <person name="Lee S.K."/>
        </authorList>
    </citation>
    <scope>NUCLEOTIDE SEQUENCE [LARGE SCALE GENOMIC DNA]</scope>
    <source>
        <tissue evidence="10">Muscle</tissue>
    </source>
</reference>
<evidence type="ECO:0000313" key="10">
    <source>
        <dbReference type="EMBL" id="TNN59552.1"/>
    </source>
</evidence>
<dbReference type="Pfam" id="PF22595">
    <property type="entry name" value="CFAP107"/>
    <property type="match status" value="1"/>
</dbReference>
<dbReference type="GO" id="GO:0005879">
    <property type="term" value="C:axonemal microtubule"/>
    <property type="evidence" value="ECO:0007669"/>
    <property type="project" value="TreeGrafter"/>
</dbReference>
<dbReference type="GO" id="GO:0030317">
    <property type="term" value="P:flagellated sperm motility"/>
    <property type="evidence" value="ECO:0007669"/>
    <property type="project" value="InterPro"/>
</dbReference>
<dbReference type="OrthoDB" id="8185227at2759"/>
<keyword evidence="2" id="KW-0963">Cytoplasm</keyword>
<dbReference type="EMBL" id="SRLO01000353">
    <property type="protein sequence ID" value="TNN59552.1"/>
    <property type="molecule type" value="Genomic_DNA"/>
</dbReference>
<comment type="caution">
    <text evidence="10">The sequence shown here is derived from an EMBL/GenBank/DDBJ whole genome shotgun (WGS) entry which is preliminary data.</text>
</comment>
<keyword evidence="11" id="KW-1185">Reference proteome</keyword>
<gene>
    <name evidence="10" type="ORF">EYF80_030202</name>
</gene>
<keyword evidence="4" id="KW-0969">Cilium</keyword>
<evidence type="ECO:0000313" key="11">
    <source>
        <dbReference type="Proteomes" id="UP000314294"/>
    </source>
</evidence>
<comment type="subunit">
    <text evidence="8">Microtubule inner protein component of sperm flagellar doublet microtubules.</text>
</comment>
<evidence type="ECO:0000256" key="9">
    <source>
        <dbReference type="SAM" id="MobiDB-lite"/>
    </source>
</evidence>
<evidence type="ECO:0000256" key="8">
    <source>
        <dbReference type="ARBA" id="ARBA00046435"/>
    </source>
</evidence>
<keyword evidence="5" id="KW-0206">Cytoskeleton</keyword>
<evidence type="ECO:0000256" key="5">
    <source>
        <dbReference type="ARBA" id="ARBA00023212"/>
    </source>
</evidence>
<dbReference type="AlphaFoldDB" id="A0A4Z2H3U2"/>
<proteinExistence type="predicted"/>
<evidence type="ECO:0000256" key="6">
    <source>
        <dbReference type="ARBA" id="ARBA00023273"/>
    </source>
</evidence>
<dbReference type="PANTHER" id="PTHR31180:SF2">
    <property type="entry name" value="CILIA- AND FLAGELLA-ASSOCIATED PROTEIN 107"/>
    <property type="match status" value="1"/>
</dbReference>
<keyword evidence="6" id="KW-0966">Cell projection</keyword>
<dbReference type="InterPro" id="IPR037662">
    <property type="entry name" value="CFAP68/107"/>
</dbReference>
<evidence type="ECO:0000256" key="4">
    <source>
        <dbReference type="ARBA" id="ARBA00023069"/>
    </source>
</evidence>
<dbReference type="InterPro" id="IPR054709">
    <property type="entry name" value="CFAP107"/>
</dbReference>
<feature type="region of interest" description="Disordered" evidence="9">
    <location>
        <begin position="36"/>
        <end position="92"/>
    </location>
</feature>
<evidence type="ECO:0000256" key="3">
    <source>
        <dbReference type="ARBA" id="ARBA00022846"/>
    </source>
</evidence>
<name>A0A4Z2H3U2_9TELE</name>
<accession>A0A4Z2H3U2</accession>
<evidence type="ECO:0000256" key="1">
    <source>
        <dbReference type="ARBA" id="ARBA00004611"/>
    </source>
</evidence>